<accession>Q6CP31</accession>
<proteinExistence type="predicted"/>
<dbReference type="EMBL" id="CR382125">
    <property type="protein sequence ID" value="CAG99395.1"/>
    <property type="molecule type" value="Genomic_DNA"/>
</dbReference>
<dbReference type="KEGG" id="kla:KLLA0_E07943g"/>
<name>Q6CP31_KLULA</name>
<dbReference type="STRING" id="284590.Q6CP31"/>
<feature type="region of interest" description="Disordered" evidence="1">
    <location>
        <begin position="392"/>
        <end position="424"/>
    </location>
</feature>
<protein>
    <submittedName>
        <fullName evidence="2">KLLA0E07943p</fullName>
    </submittedName>
</protein>
<feature type="compositionally biased region" description="Polar residues" evidence="1">
    <location>
        <begin position="413"/>
        <end position="422"/>
    </location>
</feature>
<sequence>MSSYSSENNDTRRVIDLSSNNIGSRLHESLVDSNRAIYTSGMQERSLNEQNIHLVNTLEERSPNDKLLLSPYEEELYRRSLRLSPVTSIAAPIPTVTLLGEDAPPEAGKTALPYMTDFDKFQVEQEKNNKNRRQGLEQNNDSLLSLFTKWPIYSSKKIKQKMNRHNSLKRTHSSVRRKDFSVQSEYAKYNKDKKFIFHKGFSQRHNSVNSLRRNYTKKTHFRKRSRFQNEQELMSYMRYINASQMDITEVITADNIRMYLYSKNSLRSLLRVNPTLHPIKVPLMQFNELLNKKKNSPQGSNVVKRPSISRNLSRKAKHVRRSNTLPANKTSFAERLNPELYRTWNSYLKAIIAKRVELRISCLLGEDMSSFASSVRNSAIVYRESITPPLELGSPGNPIVISDNEDAPPVRGSQDNSSNTDGYGTIEKLYHENDTDDLSTRPSTSIFSVRQSLTSADQNRRSFFFPPDNPGMHKIDEERSIRSVTSRNTLS</sequence>
<feature type="region of interest" description="Disordered" evidence="1">
    <location>
        <begin position="294"/>
        <end position="321"/>
    </location>
</feature>
<feature type="compositionally biased region" description="Basic residues" evidence="1">
    <location>
        <begin position="312"/>
        <end position="321"/>
    </location>
</feature>
<dbReference type="InParanoid" id="Q6CP31"/>
<dbReference type="HOGENOM" id="CLU_555550_0_0_1"/>
<dbReference type="AlphaFoldDB" id="Q6CP31"/>
<organism evidence="2 3">
    <name type="scientific">Kluyveromyces lactis (strain ATCC 8585 / CBS 2359 / DSM 70799 / NBRC 1267 / NRRL Y-1140 / WM37)</name>
    <name type="common">Yeast</name>
    <name type="synonym">Candida sphaerica</name>
    <dbReference type="NCBI Taxonomy" id="284590"/>
    <lineage>
        <taxon>Eukaryota</taxon>
        <taxon>Fungi</taxon>
        <taxon>Dikarya</taxon>
        <taxon>Ascomycota</taxon>
        <taxon>Saccharomycotina</taxon>
        <taxon>Saccharomycetes</taxon>
        <taxon>Saccharomycetales</taxon>
        <taxon>Saccharomycetaceae</taxon>
        <taxon>Kluyveromyces</taxon>
    </lineage>
</organism>
<evidence type="ECO:0000313" key="3">
    <source>
        <dbReference type="Proteomes" id="UP000000598"/>
    </source>
</evidence>
<evidence type="ECO:0000313" key="2">
    <source>
        <dbReference type="EMBL" id="CAG99395.1"/>
    </source>
</evidence>
<dbReference type="Proteomes" id="UP000000598">
    <property type="component" value="Chromosome E"/>
</dbReference>
<dbReference type="FunCoup" id="Q6CP31">
    <property type="interactions" value="93"/>
</dbReference>
<dbReference type="eggNOG" id="ENOG502SAJ9">
    <property type="taxonomic scope" value="Eukaryota"/>
</dbReference>
<reference evidence="2 3" key="1">
    <citation type="journal article" date="2004" name="Nature">
        <title>Genome evolution in yeasts.</title>
        <authorList>
            <consortium name="Genolevures"/>
            <person name="Dujon B."/>
            <person name="Sherman D."/>
            <person name="Fischer G."/>
            <person name="Durrens P."/>
            <person name="Casaregola S."/>
            <person name="Lafontaine I."/>
            <person name="de Montigny J."/>
            <person name="Marck C."/>
            <person name="Neuveglise C."/>
            <person name="Talla E."/>
            <person name="Goffard N."/>
            <person name="Frangeul L."/>
            <person name="Aigle M."/>
            <person name="Anthouard V."/>
            <person name="Babour A."/>
            <person name="Barbe V."/>
            <person name="Barnay S."/>
            <person name="Blanchin S."/>
            <person name="Beckerich J.M."/>
            <person name="Beyne E."/>
            <person name="Bleykasten C."/>
            <person name="Boisrame A."/>
            <person name="Boyer J."/>
            <person name="Cattolico L."/>
            <person name="Confanioleri F."/>
            <person name="de Daruvar A."/>
            <person name="Despons L."/>
            <person name="Fabre E."/>
            <person name="Fairhead C."/>
            <person name="Ferry-Dumazet H."/>
            <person name="Groppi A."/>
            <person name="Hantraye F."/>
            <person name="Hennequin C."/>
            <person name="Jauniaux N."/>
            <person name="Joyet P."/>
            <person name="Kachouri R."/>
            <person name="Kerrest A."/>
            <person name="Koszul R."/>
            <person name="Lemaire M."/>
            <person name="Lesur I."/>
            <person name="Ma L."/>
            <person name="Muller H."/>
            <person name="Nicaud J.M."/>
            <person name="Nikolski M."/>
            <person name="Oztas S."/>
            <person name="Ozier-Kalogeropoulos O."/>
            <person name="Pellenz S."/>
            <person name="Potier S."/>
            <person name="Richard G.F."/>
            <person name="Straub M.L."/>
            <person name="Suleau A."/>
            <person name="Swennene D."/>
            <person name="Tekaia F."/>
            <person name="Wesolowski-Louvel M."/>
            <person name="Westhof E."/>
            <person name="Wirth B."/>
            <person name="Zeniou-Meyer M."/>
            <person name="Zivanovic I."/>
            <person name="Bolotin-Fukuhara M."/>
            <person name="Thierry A."/>
            <person name="Bouchier C."/>
            <person name="Caudron B."/>
            <person name="Scarpelli C."/>
            <person name="Gaillardin C."/>
            <person name="Weissenbach J."/>
            <person name="Wincker P."/>
            <person name="Souciet J.L."/>
        </authorList>
    </citation>
    <scope>NUCLEOTIDE SEQUENCE [LARGE SCALE GENOMIC DNA]</scope>
    <source>
        <strain evidence="3">ATCC 8585 / CBS 2359 / DSM 70799 / NBRC 1267 / NRRL Y-1140 / WM37</strain>
    </source>
</reference>
<keyword evidence="3" id="KW-1185">Reference proteome</keyword>
<gene>
    <name evidence="2" type="ORF">KLLA0_E07943g</name>
</gene>
<evidence type="ECO:0000256" key="1">
    <source>
        <dbReference type="SAM" id="MobiDB-lite"/>
    </source>
</evidence>
<dbReference type="PaxDb" id="284590-Q6CP31"/>